<feature type="transmembrane region" description="Helical" evidence="1">
    <location>
        <begin position="329"/>
        <end position="348"/>
    </location>
</feature>
<proteinExistence type="predicted"/>
<evidence type="ECO:0000313" key="3">
    <source>
        <dbReference type="Proteomes" id="UP000054988"/>
    </source>
</evidence>
<feature type="transmembrane region" description="Helical" evidence="1">
    <location>
        <begin position="250"/>
        <end position="272"/>
    </location>
</feature>
<keyword evidence="1" id="KW-0472">Membrane</keyword>
<feature type="transmembrane region" description="Helical" evidence="1">
    <location>
        <begin position="20"/>
        <end position="41"/>
    </location>
</feature>
<reference evidence="2 3" key="1">
    <citation type="submission" date="2015-12" db="EMBL/GenBank/DDBJ databases">
        <title>Draft genome sequence of Moniliophthora roreri, the causal agent of frosty pod rot of cacao.</title>
        <authorList>
            <person name="Aime M.C."/>
            <person name="Diaz-Valderrama J.R."/>
            <person name="Kijpornyongpan T."/>
            <person name="Phillips-Mora W."/>
        </authorList>
    </citation>
    <scope>NUCLEOTIDE SEQUENCE [LARGE SCALE GENOMIC DNA]</scope>
    <source>
        <strain evidence="2 3">MCA 2952</strain>
    </source>
</reference>
<organism evidence="2 3">
    <name type="scientific">Moniliophthora roreri</name>
    <name type="common">Frosty pod rot fungus</name>
    <name type="synonym">Monilia roreri</name>
    <dbReference type="NCBI Taxonomy" id="221103"/>
    <lineage>
        <taxon>Eukaryota</taxon>
        <taxon>Fungi</taxon>
        <taxon>Dikarya</taxon>
        <taxon>Basidiomycota</taxon>
        <taxon>Agaricomycotina</taxon>
        <taxon>Agaricomycetes</taxon>
        <taxon>Agaricomycetidae</taxon>
        <taxon>Agaricales</taxon>
        <taxon>Marasmiineae</taxon>
        <taxon>Marasmiaceae</taxon>
        <taxon>Moniliophthora</taxon>
    </lineage>
</organism>
<keyword evidence="1" id="KW-1133">Transmembrane helix</keyword>
<gene>
    <name evidence="2" type="ORF">WG66_1827</name>
</gene>
<name>A0A0W0GAL3_MONRR</name>
<accession>A0A0W0GAL3</accession>
<feature type="transmembrane region" description="Helical" evidence="1">
    <location>
        <begin position="53"/>
        <end position="73"/>
    </location>
</feature>
<dbReference type="AlphaFoldDB" id="A0A0W0GAL3"/>
<keyword evidence="1" id="KW-0812">Transmembrane</keyword>
<dbReference type="CDD" id="cd12087">
    <property type="entry name" value="TM_EGFR-like"/>
    <property type="match status" value="1"/>
</dbReference>
<feature type="transmembrane region" description="Helical" evidence="1">
    <location>
        <begin position="212"/>
        <end position="229"/>
    </location>
</feature>
<comment type="caution">
    <text evidence="2">The sequence shown here is derived from an EMBL/GenBank/DDBJ whole genome shotgun (WGS) entry which is preliminary data.</text>
</comment>
<dbReference type="Proteomes" id="UP000054988">
    <property type="component" value="Unassembled WGS sequence"/>
</dbReference>
<dbReference type="EMBL" id="LATX01000658">
    <property type="protein sequence ID" value="KTB45592.1"/>
    <property type="molecule type" value="Genomic_DNA"/>
</dbReference>
<evidence type="ECO:0000313" key="2">
    <source>
        <dbReference type="EMBL" id="KTB45592.1"/>
    </source>
</evidence>
<evidence type="ECO:0000256" key="1">
    <source>
        <dbReference type="SAM" id="Phobius"/>
    </source>
</evidence>
<sequence length="391" mass="43601">MKLYGSDIAMQQVVAYPISSLSAMFFAYGVYIVLLFVWWSVRNPRKYQGHKIHAVLAMFLFQIATTSNILWGMDIVSTAVKFFDAARSYTYDFEYINGGISRDDSSAAEIVMFLWAKQCPGGRHTHPPLLYRLQLSEVGRLFIHVVFIRDPSSLLVSSPRKLSPILNTKVTGLTGAIIFISAERDFSIIDVDIDSEELERIIEQYDRGNRLFLGWEIASAIVTFALTFVNGCRLWRLYFQRQSRQGHNPFGAFLLDSGILYPVVIILDLISYSQNKDIVGGWVFNLAPVIPQAASIIPKSHTCSMLAPGTVVTAPASNLSGSKTGAIDGGVVGGILCLAILLAVFIWCNKRYHLQKALKHFDGNFDSELSHRNAPTRVFSEAAVVDWEETS</sequence>
<protein>
    <submittedName>
        <fullName evidence="2">Uncharacterized protein</fullName>
    </submittedName>
</protein>